<feature type="binding site" evidence="1">
    <location>
        <position position="179"/>
    </location>
    <ligand>
        <name>Zn(2+)</name>
        <dbReference type="ChEBI" id="CHEBI:29105"/>
    </ligand>
</feature>
<dbReference type="InterPro" id="IPR052891">
    <property type="entry name" value="DNA-3mA_glycosylase"/>
</dbReference>
<organism evidence="2 3">
    <name type="scientific">Blautia pseudococcoides</name>
    <dbReference type="NCBI Taxonomy" id="1796616"/>
    <lineage>
        <taxon>Bacteria</taxon>
        <taxon>Bacillati</taxon>
        <taxon>Bacillota</taxon>
        <taxon>Clostridia</taxon>
        <taxon>Lachnospirales</taxon>
        <taxon>Lachnospiraceae</taxon>
        <taxon>Blautia</taxon>
    </lineage>
</organism>
<gene>
    <name evidence="2" type="ORF">A4V09_14070</name>
</gene>
<feature type="binding site" evidence="1">
    <location>
        <position position="17"/>
    </location>
    <ligand>
        <name>Zn(2+)</name>
        <dbReference type="ChEBI" id="CHEBI:29105"/>
    </ligand>
</feature>
<keyword evidence="1" id="KW-0862">Zinc</keyword>
<evidence type="ECO:0000313" key="3">
    <source>
        <dbReference type="Proteomes" id="UP000092574"/>
    </source>
</evidence>
<proteinExistence type="predicted"/>
<keyword evidence="3" id="KW-1185">Reference proteome</keyword>
<reference evidence="2" key="1">
    <citation type="submission" date="2017-04" db="EMBL/GenBank/DDBJ databases">
        <title>Complete Genome Sequences of Twelve Strains of a Stable Defined Moderately Diverse Mouse Microbiota 2 (sDMDMm2).</title>
        <authorList>
            <person name="Uchimura Y."/>
            <person name="Wyss M."/>
            <person name="Brugiroux S."/>
            <person name="Limenitakis J.P."/>
            <person name="Stecher B."/>
            <person name="McCoy K.D."/>
            <person name="Macpherson A.J."/>
        </authorList>
    </citation>
    <scope>NUCLEOTIDE SEQUENCE</scope>
    <source>
        <strain evidence="2">YL58</strain>
    </source>
</reference>
<dbReference type="Proteomes" id="UP000092574">
    <property type="component" value="Chromosome"/>
</dbReference>
<dbReference type="GO" id="GO:0046872">
    <property type="term" value="F:metal ion binding"/>
    <property type="evidence" value="ECO:0007669"/>
    <property type="project" value="UniProtKB-KW"/>
</dbReference>
<dbReference type="RefSeq" id="WP_065542949.1">
    <property type="nucleotide sequence ID" value="NZ_CP015405.2"/>
</dbReference>
<evidence type="ECO:0000256" key="1">
    <source>
        <dbReference type="PIRSR" id="PIRSR605019-1"/>
    </source>
</evidence>
<dbReference type="SUPFAM" id="SSF48150">
    <property type="entry name" value="DNA-glycosylase"/>
    <property type="match status" value="1"/>
</dbReference>
<feature type="binding site" evidence="1">
    <location>
        <position position="4"/>
    </location>
    <ligand>
        <name>Zn(2+)</name>
        <dbReference type="ChEBI" id="CHEBI:29105"/>
    </ligand>
</feature>
<dbReference type="GO" id="GO:0006284">
    <property type="term" value="P:base-excision repair"/>
    <property type="evidence" value="ECO:0007669"/>
    <property type="project" value="InterPro"/>
</dbReference>
<dbReference type="KEGG" id="byl:A4V09_14070"/>
<protein>
    <submittedName>
        <fullName evidence="2">DNA-3-methyladenine glycosylase</fullName>
    </submittedName>
</protein>
<dbReference type="PANTHER" id="PTHR30037:SF4">
    <property type="entry name" value="DNA-3-METHYLADENINE GLYCOSYLASE I"/>
    <property type="match status" value="1"/>
</dbReference>
<dbReference type="Pfam" id="PF03352">
    <property type="entry name" value="Adenine_glyco"/>
    <property type="match status" value="1"/>
</dbReference>
<dbReference type="OrthoDB" id="9807664at2"/>
<dbReference type="EMBL" id="CP015405">
    <property type="protein sequence ID" value="ANU76792.1"/>
    <property type="molecule type" value="Genomic_DNA"/>
</dbReference>
<accession>A0A1C7IF37</accession>
<dbReference type="Gene3D" id="1.10.340.30">
    <property type="entry name" value="Hypothetical protein, domain 2"/>
    <property type="match status" value="1"/>
</dbReference>
<dbReference type="AlphaFoldDB" id="A0A1C7IF37"/>
<dbReference type="InterPro" id="IPR005019">
    <property type="entry name" value="Adenine_glyco"/>
</dbReference>
<feature type="binding site" evidence="1">
    <location>
        <position position="175"/>
    </location>
    <ligand>
        <name>Zn(2+)</name>
        <dbReference type="ChEBI" id="CHEBI:29105"/>
    </ligand>
</feature>
<dbReference type="GO" id="GO:0008725">
    <property type="term" value="F:DNA-3-methyladenine glycosylase activity"/>
    <property type="evidence" value="ECO:0007669"/>
    <property type="project" value="InterPro"/>
</dbReference>
<name>A0A1C7IF37_9FIRM</name>
<sequence length="196" mass="23175">MDRCSWCCDGGIVQKYHDEEWGIPLHDDRKHFEYISMEVMQCGLNWTMMLKKRDIFRKCFADFDFHQIAKYSEQDIIRIMNEEGMIKSRRKIEAVIGNAKAFLRIIEEFGSFDKYIWSYSNYESLIYVKHHNGQGEVRNALSDQISKDLKKRGFKYLGSITVFSHLQACGIINDHSPQCYMYGKLIHMGNVRYIND</sequence>
<evidence type="ECO:0000313" key="2">
    <source>
        <dbReference type="EMBL" id="ANU76792.1"/>
    </source>
</evidence>
<keyword evidence="1" id="KW-0479">Metal-binding</keyword>
<dbReference type="STRING" id="1796616.A4V09_14070"/>
<dbReference type="PANTHER" id="PTHR30037">
    <property type="entry name" value="DNA-3-METHYLADENINE GLYCOSYLASE 1"/>
    <property type="match status" value="1"/>
</dbReference>
<dbReference type="InterPro" id="IPR011257">
    <property type="entry name" value="DNA_glycosylase"/>
</dbReference>